<feature type="compositionally biased region" description="Basic residues" evidence="1">
    <location>
        <begin position="794"/>
        <end position="809"/>
    </location>
</feature>
<gene>
    <name evidence="2" type="ORF">V9T40_005791</name>
</gene>
<feature type="compositionally biased region" description="Acidic residues" evidence="1">
    <location>
        <begin position="505"/>
        <end position="519"/>
    </location>
</feature>
<keyword evidence="3" id="KW-1185">Reference proteome</keyword>
<dbReference type="Proteomes" id="UP001367676">
    <property type="component" value="Unassembled WGS sequence"/>
</dbReference>
<organism evidence="2 3">
    <name type="scientific">Parthenolecanium corni</name>
    <dbReference type="NCBI Taxonomy" id="536013"/>
    <lineage>
        <taxon>Eukaryota</taxon>
        <taxon>Metazoa</taxon>
        <taxon>Ecdysozoa</taxon>
        <taxon>Arthropoda</taxon>
        <taxon>Hexapoda</taxon>
        <taxon>Insecta</taxon>
        <taxon>Pterygota</taxon>
        <taxon>Neoptera</taxon>
        <taxon>Paraneoptera</taxon>
        <taxon>Hemiptera</taxon>
        <taxon>Sternorrhyncha</taxon>
        <taxon>Coccoidea</taxon>
        <taxon>Coccidae</taxon>
        <taxon>Parthenolecanium</taxon>
    </lineage>
</organism>
<name>A0AAN9TT69_9HEMI</name>
<evidence type="ECO:0000313" key="3">
    <source>
        <dbReference type="Proteomes" id="UP001367676"/>
    </source>
</evidence>
<feature type="compositionally biased region" description="Basic and acidic residues" evidence="1">
    <location>
        <begin position="463"/>
        <end position="481"/>
    </location>
</feature>
<feature type="region of interest" description="Disordered" evidence="1">
    <location>
        <begin position="776"/>
        <end position="863"/>
    </location>
</feature>
<dbReference type="EMBL" id="JBBCAQ010000003">
    <property type="protein sequence ID" value="KAK7604605.1"/>
    <property type="molecule type" value="Genomic_DNA"/>
</dbReference>
<evidence type="ECO:0000256" key="1">
    <source>
        <dbReference type="SAM" id="MobiDB-lite"/>
    </source>
</evidence>
<accession>A0AAN9TT69</accession>
<reference evidence="2 3" key="1">
    <citation type="submission" date="2024-03" db="EMBL/GenBank/DDBJ databases">
        <title>Adaptation during the transition from Ophiocordyceps entomopathogen to insect associate is accompanied by gene loss and intensified selection.</title>
        <authorList>
            <person name="Ward C.M."/>
            <person name="Onetto C.A."/>
            <person name="Borneman A.R."/>
        </authorList>
    </citation>
    <scope>NUCLEOTIDE SEQUENCE [LARGE SCALE GENOMIC DNA]</scope>
    <source>
        <strain evidence="2">AWRI1</strain>
        <tissue evidence="2">Single Adult Female</tissue>
    </source>
</reference>
<feature type="compositionally biased region" description="Basic residues" evidence="1">
    <location>
        <begin position="836"/>
        <end position="853"/>
    </location>
</feature>
<feature type="compositionally biased region" description="Basic and acidic residues" evidence="1">
    <location>
        <begin position="778"/>
        <end position="793"/>
    </location>
</feature>
<feature type="compositionally biased region" description="Low complexity" evidence="1">
    <location>
        <begin position="174"/>
        <end position="189"/>
    </location>
</feature>
<feature type="region of interest" description="Disordered" evidence="1">
    <location>
        <begin position="162"/>
        <end position="196"/>
    </location>
</feature>
<feature type="compositionally biased region" description="Basic and acidic residues" evidence="1">
    <location>
        <begin position="489"/>
        <end position="504"/>
    </location>
</feature>
<feature type="compositionally biased region" description="Basic and acidic residues" evidence="1">
    <location>
        <begin position="812"/>
        <end position="829"/>
    </location>
</feature>
<sequence length="877" mass="94661">MATIKKPVSFTAPSKQTVITTLTAKKTLKSDTVVKKTSPVAPKITSVISKMPAKPVVSKMASTKISAATVDKATASLKTSPVVAKPVLVKAPVKRVVADSTSCDKEPAAKPIRKLSIPTGLTKSTIKVTTKPVASSDPKLKTSTPDDKVAVAKTKSAILTGKSTAKPAAEKLPAKAKLTSTTLPSKTSSANSTKPVTTNALVKRPLVPKMTDLKKPAVVSKTALTKSASKTVTSVVKPVSIRTPIAAKKVIKQCTEVQICDADSTSSTVNDQLEIELGLELSTATPQETSVEFNVVQAYKVAEQMMEALGTAVVVTDDTIRQDSVLNDSVVIDMSAVEVPSQPAHEELTGASQDQVLEKSTECETAEQVDVCNDSSKDAEEEACIPDLISFSDNTEVCQDEEPTYDELSAETRVEAAEDIAVEGFSDETKTESALDQGEGIEEVSKSDEVPSDEGAAVVDDVNEPKEETTAEEQIIEHCNDDDAQEVENCEKSVDDVELSKEVTSENETENEEKVDDSESYSVEAEVSEEKAITEVPAEVIDEMPSTVDPETPQEDAEDASSPAEESQSEHSEQVQEEVVESAVSIDIKEDHFYAETDPVAANVTLECNSDDFVVVELGDENGAEDLEQVLLVVDDCSTMDAEKSVDTESVASADSAASYADAVKQSTVECAGDFEAIGNVEVDLEVQGDETTVADNENTAADVAAEVNEEEAEGVEADGHVEITEVSRDAEIAEASGDAETCEIAHVEADSVEEQTVKVEPLLGPMADEVQLELDAGMEHSHAVDEEGYEKVLKKRPKRNQKRNRKSLKALQKENTDVEPETQVKESQDDLQIFQKRKNNRRYKNSMKKQYRRNSEPYSNHRCHTTPVWKSFYVEN</sequence>
<proteinExistence type="predicted"/>
<comment type="caution">
    <text evidence="2">The sequence shown here is derived from an EMBL/GenBank/DDBJ whole genome shotgun (WGS) entry which is preliminary data.</text>
</comment>
<dbReference type="AlphaFoldDB" id="A0AAN9TT69"/>
<protein>
    <submittedName>
        <fullName evidence="2">Uncharacterized protein</fullName>
    </submittedName>
</protein>
<evidence type="ECO:0000313" key="2">
    <source>
        <dbReference type="EMBL" id="KAK7604605.1"/>
    </source>
</evidence>
<feature type="region of interest" description="Disordered" evidence="1">
    <location>
        <begin position="426"/>
        <end position="578"/>
    </location>
</feature>